<keyword evidence="4" id="KW-1185">Reference proteome</keyword>
<keyword evidence="1" id="KW-0472">Membrane</keyword>
<dbReference type="OrthoDB" id="9778037at2"/>
<name>A0A1U7HLP2_9CYAN</name>
<dbReference type="Proteomes" id="UP000186868">
    <property type="component" value="Unassembled WGS sequence"/>
</dbReference>
<comment type="caution">
    <text evidence="3">The sequence shown here is derived from an EMBL/GenBank/DDBJ whole genome shotgun (WGS) entry which is preliminary data.</text>
</comment>
<dbReference type="AlphaFoldDB" id="A0A1U7HLP2"/>
<dbReference type="PANTHER" id="PTHR34351:SF1">
    <property type="entry name" value="SLR1927 PROTEIN"/>
    <property type="match status" value="1"/>
</dbReference>
<feature type="domain" description="DUF58" evidence="2">
    <location>
        <begin position="214"/>
        <end position="292"/>
    </location>
</feature>
<feature type="transmembrane region" description="Helical" evidence="1">
    <location>
        <begin position="42"/>
        <end position="63"/>
    </location>
</feature>
<feature type="transmembrane region" description="Helical" evidence="1">
    <location>
        <begin position="15"/>
        <end position="36"/>
    </location>
</feature>
<dbReference type="STRING" id="1921803.NIES593_07470"/>
<evidence type="ECO:0000313" key="3">
    <source>
        <dbReference type="EMBL" id="OKH24506.1"/>
    </source>
</evidence>
<evidence type="ECO:0000313" key="4">
    <source>
        <dbReference type="Proteomes" id="UP000186868"/>
    </source>
</evidence>
<evidence type="ECO:0000259" key="2">
    <source>
        <dbReference type="Pfam" id="PF01882"/>
    </source>
</evidence>
<organism evidence="3 4">
    <name type="scientific">Hydrococcus rivularis NIES-593</name>
    <dbReference type="NCBI Taxonomy" id="1921803"/>
    <lineage>
        <taxon>Bacteria</taxon>
        <taxon>Bacillati</taxon>
        <taxon>Cyanobacteriota</taxon>
        <taxon>Cyanophyceae</taxon>
        <taxon>Pleurocapsales</taxon>
        <taxon>Hydrococcaceae</taxon>
        <taxon>Hydrococcus</taxon>
    </lineage>
</organism>
<dbReference type="PANTHER" id="PTHR34351">
    <property type="entry name" value="SLR1927 PROTEIN-RELATED"/>
    <property type="match status" value="1"/>
</dbReference>
<keyword evidence="1" id="KW-1133">Transmembrane helix</keyword>
<dbReference type="RefSeq" id="WP_073598987.1">
    <property type="nucleotide sequence ID" value="NZ_MRCB01000006.1"/>
</dbReference>
<dbReference type="EMBL" id="MRCB01000006">
    <property type="protein sequence ID" value="OKH24506.1"/>
    <property type="molecule type" value="Genomic_DNA"/>
</dbReference>
<accession>A0A1U7HLP2</accession>
<gene>
    <name evidence="3" type="ORF">NIES593_07470</name>
</gene>
<evidence type="ECO:0000256" key="1">
    <source>
        <dbReference type="SAM" id="Phobius"/>
    </source>
</evidence>
<reference evidence="3 4" key="1">
    <citation type="submission" date="2016-11" db="EMBL/GenBank/DDBJ databases">
        <title>Draft Genome Sequences of Nine Cyanobacterial Strains from Diverse Habitats.</title>
        <authorList>
            <person name="Zhu T."/>
            <person name="Hou S."/>
            <person name="Lu X."/>
            <person name="Hess W.R."/>
        </authorList>
    </citation>
    <scope>NUCLEOTIDE SEQUENCE [LARGE SCALE GENOMIC DNA]</scope>
    <source>
        <strain evidence="3 4">NIES-593</strain>
    </source>
</reference>
<dbReference type="Pfam" id="PF01882">
    <property type="entry name" value="DUF58"/>
    <property type="match status" value="1"/>
</dbReference>
<protein>
    <recommendedName>
        <fullName evidence="2">DUF58 domain-containing protein</fullName>
    </recommendedName>
</protein>
<dbReference type="InterPro" id="IPR002881">
    <property type="entry name" value="DUF58"/>
</dbReference>
<proteinExistence type="predicted"/>
<sequence>MKFTVALAEWLETHWVAPAHSGWVLAGLAVCFFGAATNTMAGWLYVLSGTIFALLGLAAILPLRSLRHLNIRRLPMTPIGAGDTLTVELEIENTSKAAKTLLQLQDLLPYVLSQPLQTAVEVIPPKSVYRWVYYVTAKRRGVYRWHEVQLRTGTPLGLFWSRRSQEVPAKAIVYPQVLPLANCPLVDSLGQDESIKFQSDRRYQAATEGVTRALRPYRYGDPTRLIHWRISARFDEFVVRELEVITGGQEIVIALDSASRWEEDNFESAVIAAASLYFYASRCQLAVTLWTAGTGLVRGNRVVLETLAAVEAQEKAREIQRPTLPLIWLTQNASTLDSLPVSSRWVFFPASSEDSDRGSPLSNFSGLVINPEQPLQPQLQKPLRSL</sequence>
<keyword evidence="1" id="KW-0812">Transmembrane</keyword>